<reference evidence="8 9" key="1">
    <citation type="submission" date="2019-02" db="EMBL/GenBank/DDBJ databases">
        <title>Deep-cultivation of Planctomycetes and their phenomic and genomic characterization uncovers novel biology.</title>
        <authorList>
            <person name="Wiegand S."/>
            <person name="Jogler M."/>
            <person name="Boedeker C."/>
            <person name="Pinto D."/>
            <person name="Vollmers J."/>
            <person name="Rivas-Marin E."/>
            <person name="Kohn T."/>
            <person name="Peeters S.H."/>
            <person name="Heuer A."/>
            <person name="Rast P."/>
            <person name="Oberbeckmann S."/>
            <person name="Bunk B."/>
            <person name="Jeske O."/>
            <person name="Meyerdierks A."/>
            <person name="Storesund J.E."/>
            <person name="Kallscheuer N."/>
            <person name="Luecker S."/>
            <person name="Lage O.M."/>
            <person name="Pohl T."/>
            <person name="Merkel B.J."/>
            <person name="Hornburger P."/>
            <person name="Mueller R.-W."/>
            <person name="Bruemmer F."/>
            <person name="Labrenz M."/>
            <person name="Spormann A.M."/>
            <person name="Op den Camp H."/>
            <person name="Overmann J."/>
            <person name="Amann R."/>
            <person name="Jetten M.S.M."/>
            <person name="Mascher T."/>
            <person name="Medema M.H."/>
            <person name="Devos D.P."/>
            <person name="Kaster A.-K."/>
            <person name="Ovreas L."/>
            <person name="Rohde M."/>
            <person name="Galperin M.Y."/>
            <person name="Jogler C."/>
        </authorList>
    </citation>
    <scope>NUCLEOTIDE SEQUENCE [LARGE SCALE GENOMIC DNA]</scope>
    <source>
        <strain evidence="8 9">Pan161</strain>
    </source>
</reference>
<keyword evidence="6 8" id="KW-0560">Oxidoreductase</keyword>
<dbReference type="Gene3D" id="3.50.50.60">
    <property type="entry name" value="FAD/NAD(P)-binding domain"/>
    <property type="match status" value="2"/>
</dbReference>
<evidence type="ECO:0000256" key="2">
    <source>
        <dbReference type="ARBA" id="ARBA00022630"/>
    </source>
</evidence>
<evidence type="ECO:0000256" key="3">
    <source>
        <dbReference type="ARBA" id="ARBA00022719"/>
    </source>
</evidence>
<keyword evidence="5" id="KW-0809">Transit peptide</keyword>
<evidence type="ECO:0000313" key="8">
    <source>
        <dbReference type="EMBL" id="QDT88846.1"/>
    </source>
</evidence>
<dbReference type="GO" id="GO:0070221">
    <property type="term" value="P:sulfide oxidation, using sulfide:quinone oxidoreductase"/>
    <property type="evidence" value="ECO:0007669"/>
    <property type="project" value="TreeGrafter"/>
</dbReference>
<dbReference type="GO" id="GO:0070225">
    <property type="term" value="F:sulfide dehydrogenase activity"/>
    <property type="evidence" value="ECO:0007669"/>
    <property type="project" value="UniProtKB-EC"/>
</dbReference>
<dbReference type="GO" id="GO:0071949">
    <property type="term" value="F:FAD binding"/>
    <property type="evidence" value="ECO:0007669"/>
    <property type="project" value="TreeGrafter"/>
</dbReference>
<dbReference type="KEGG" id="gax:Pan161_04650"/>
<evidence type="ECO:0000259" key="7">
    <source>
        <dbReference type="Pfam" id="PF07992"/>
    </source>
</evidence>
<gene>
    <name evidence="8" type="primary">fccB</name>
    <name evidence="8" type="ORF">Pan161_04650</name>
</gene>
<dbReference type="EMBL" id="CP036343">
    <property type="protein sequence ID" value="QDT88846.1"/>
    <property type="molecule type" value="Genomic_DNA"/>
</dbReference>
<dbReference type="InterPro" id="IPR036188">
    <property type="entry name" value="FAD/NAD-bd_sf"/>
</dbReference>
<dbReference type="PANTHER" id="PTHR10632">
    <property type="entry name" value="SULFIDE:QUINONE OXIDOREDUCTASE"/>
    <property type="match status" value="1"/>
</dbReference>
<evidence type="ECO:0000256" key="5">
    <source>
        <dbReference type="ARBA" id="ARBA00022946"/>
    </source>
</evidence>
<keyword evidence="3" id="KW-0874">Quinone</keyword>
<dbReference type="InterPro" id="IPR015904">
    <property type="entry name" value="Sulphide_quinone_reductase"/>
</dbReference>
<organism evidence="8 9">
    <name type="scientific">Gimesia algae</name>
    <dbReference type="NCBI Taxonomy" id="2527971"/>
    <lineage>
        <taxon>Bacteria</taxon>
        <taxon>Pseudomonadati</taxon>
        <taxon>Planctomycetota</taxon>
        <taxon>Planctomycetia</taxon>
        <taxon>Planctomycetales</taxon>
        <taxon>Planctomycetaceae</taxon>
        <taxon>Gimesia</taxon>
    </lineage>
</organism>
<keyword evidence="9" id="KW-1185">Reference proteome</keyword>
<keyword evidence="4" id="KW-0274">FAD</keyword>
<accession>A0A517V761</accession>
<evidence type="ECO:0000256" key="4">
    <source>
        <dbReference type="ARBA" id="ARBA00022827"/>
    </source>
</evidence>
<keyword evidence="2" id="KW-0285">Flavoprotein</keyword>
<dbReference type="GO" id="GO:0048038">
    <property type="term" value="F:quinone binding"/>
    <property type="evidence" value="ECO:0007669"/>
    <property type="project" value="UniProtKB-KW"/>
</dbReference>
<dbReference type="EC" id="1.8.2.3" evidence="8"/>
<dbReference type="GO" id="GO:0070224">
    <property type="term" value="F:sulfide:quinone oxidoreductase activity"/>
    <property type="evidence" value="ECO:0007669"/>
    <property type="project" value="TreeGrafter"/>
</dbReference>
<proteinExistence type="predicted"/>
<evidence type="ECO:0000313" key="9">
    <source>
        <dbReference type="Proteomes" id="UP000316855"/>
    </source>
</evidence>
<sequence length="416" mass="46445">MISHTSENRQKPDQTIHDSDQVIHHQVLIVGGGTAGITVAAQLTRGWSNQLDVAILEPSDSHYYQPAWTLVGGGTFRMAKTRRDEASVIPRKAKWIRDAVVEFEPQQNRLKTRDGRTIQYDYLVVCAGIQIKWDDVKGLKENLGHAGVCSNYSFESVGSTWDNISHFKGGTAIFTQPVTGIKCGGAPQKICYLADDYFRQQGVREKTKIIFVSGTSSLFAVEKYRKVLEQVVQRKDIETRFNQSLVAISADSKEAIFRDLETGEESAIGYDMIHVTPPMGPPAFIAEGPLADEKGWVDVNQHTLQHVRFPNVFALGDSSNLPTSKTAAAIRKQAPVVTRNLKSLIAGKPLTASYNGYTSCPLVTGYGKLVLAEFDYDKLPDETFPFNQAKERWSMWLLKKYLLPVLYWKGMLKGRV</sequence>
<feature type="domain" description="FAD/NAD(P)-binding" evidence="7">
    <location>
        <begin position="26"/>
        <end position="146"/>
    </location>
</feature>
<dbReference type="SUPFAM" id="SSF51905">
    <property type="entry name" value="FAD/NAD(P)-binding domain"/>
    <property type="match status" value="2"/>
</dbReference>
<dbReference type="PANTHER" id="PTHR10632:SF2">
    <property type="entry name" value="SULFIDE:QUINONE OXIDOREDUCTASE, MITOCHONDRIAL"/>
    <property type="match status" value="1"/>
</dbReference>
<protein>
    <submittedName>
        <fullName evidence="8">Sulfide dehydrogenase [flavocytochrome c] flavoprotein chain</fullName>
        <ecNumber evidence="8">1.8.2.3</ecNumber>
    </submittedName>
</protein>
<dbReference type="Pfam" id="PF07992">
    <property type="entry name" value="Pyr_redox_2"/>
    <property type="match status" value="1"/>
</dbReference>
<dbReference type="Proteomes" id="UP000316855">
    <property type="component" value="Chromosome"/>
</dbReference>
<name>A0A517V761_9PLAN</name>
<evidence type="ECO:0000256" key="6">
    <source>
        <dbReference type="ARBA" id="ARBA00023002"/>
    </source>
</evidence>
<dbReference type="FunFam" id="3.50.50.60:FF:000034">
    <property type="entry name" value="sulfide:quinone oxidoreductase, mitochondrial"/>
    <property type="match status" value="1"/>
</dbReference>
<dbReference type="AlphaFoldDB" id="A0A517V761"/>
<comment type="cofactor">
    <cofactor evidence="1">
        <name>FAD</name>
        <dbReference type="ChEBI" id="CHEBI:57692"/>
    </cofactor>
</comment>
<dbReference type="RefSeq" id="WP_232103592.1">
    <property type="nucleotide sequence ID" value="NZ_CP036343.1"/>
</dbReference>
<dbReference type="InterPro" id="IPR023753">
    <property type="entry name" value="FAD/NAD-binding_dom"/>
</dbReference>
<evidence type="ECO:0000256" key="1">
    <source>
        <dbReference type="ARBA" id="ARBA00001974"/>
    </source>
</evidence>